<evidence type="ECO:0000313" key="2">
    <source>
        <dbReference type="Proteomes" id="UP000016932"/>
    </source>
</evidence>
<keyword evidence="2" id="KW-1185">Reference proteome</keyword>
<proteinExistence type="predicted"/>
<organism evidence="1 2">
    <name type="scientific">Pseudocercospora fijiensis (strain CIRAD86)</name>
    <name type="common">Black leaf streak disease fungus</name>
    <name type="synonym">Mycosphaerella fijiensis</name>
    <dbReference type="NCBI Taxonomy" id="383855"/>
    <lineage>
        <taxon>Eukaryota</taxon>
        <taxon>Fungi</taxon>
        <taxon>Dikarya</taxon>
        <taxon>Ascomycota</taxon>
        <taxon>Pezizomycotina</taxon>
        <taxon>Dothideomycetes</taxon>
        <taxon>Dothideomycetidae</taxon>
        <taxon>Mycosphaerellales</taxon>
        <taxon>Mycosphaerellaceae</taxon>
        <taxon>Pseudocercospora</taxon>
    </lineage>
</organism>
<dbReference type="RefSeq" id="XP_007925677.1">
    <property type="nucleotide sequence ID" value="XM_007927486.1"/>
</dbReference>
<protein>
    <submittedName>
        <fullName evidence="1">Uncharacterized protein</fullName>
    </submittedName>
</protein>
<gene>
    <name evidence="1" type="ORF">MYCFIDRAFT_174065</name>
</gene>
<dbReference type="Proteomes" id="UP000016932">
    <property type="component" value="Unassembled WGS sequence"/>
</dbReference>
<dbReference type="HOGENOM" id="CLU_1511229_0_0_1"/>
<name>M2Z633_PSEFD</name>
<dbReference type="AlphaFoldDB" id="M2Z633"/>
<dbReference type="EMBL" id="KB446557">
    <property type="protein sequence ID" value="EME85235.1"/>
    <property type="molecule type" value="Genomic_DNA"/>
</dbReference>
<dbReference type="KEGG" id="pfj:MYCFIDRAFT_174065"/>
<dbReference type="VEuPathDB" id="FungiDB:MYCFIDRAFT_174065"/>
<sequence>MCLYVLLVRFDNGVGIPRLPRSTPPNLTRKHSTVHRAMATELSIFIHPSMPAEPTPQSSVNATCILGPEGSDQNSQHEKRKKTLLNGSDTFLGIGAQFINGDGRKGNGRLVMENVTEGLELGVEELERIIAPRGKLAGSSDGESVMGFGWGDEKSEWSGRRLIGFLWNIGSLVQLPSS</sequence>
<accession>M2Z633</accession>
<reference evidence="1 2" key="1">
    <citation type="journal article" date="2012" name="PLoS Pathog.">
        <title>Diverse lifestyles and strategies of plant pathogenesis encoded in the genomes of eighteen Dothideomycetes fungi.</title>
        <authorList>
            <person name="Ohm R.A."/>
            <person name="Feau N."/>
            <person name="Henrissat B."/>
            <person name="Schoch C.L."/>
            <person name="Horwitz B.A."/>
            <person name="Barry K.W."/>
            <person name="Condon B.J."/>
            <person name="Copeland A.C."/>
            <person name="Dhillon B."/>
            <person name="Glaser F."/>
            <person name="Hesse C.N."/>
            <person name="Kosti I."/>
            <person name="LaButti K."/>
            <person name="Lindquist E.A."/>
            <person name="Lucas S."/>
            <person name="Salamov A.A."/>
            <person name="Bradshaw R.E."/>
            <person name="Ciuffetti L."/>
            <person name="Hamelin R.C."/>
            <person name="Kema G.H.J."/>
            <person name="Lawrence C."/>
            <person name="Scott J.A."/>
            <person name="Spatafora J.W."/>
            <person name="Turgeon B.G."/>
            <person name="de Wit P.J.G.M."/>
            <person name="Zhong S."/>
            <person name="Goodwin S.B."/>
            <person name="Grigoriev I.V."/>
        </authorList>
    </citation>
    <scope>NUCLEOTIDE SEQUENCE [LARGE SCALE GENOMIC DNA]</scope>
    <source>
        <strain evidence="1 2">CIRAD86</strain>
    </source>
</reference>
<dbReference type="GeneID" id="19333121"/>
<evidence type="ECO:0000313" key="1">
    <source>
        <dbReference type="EMBL" id="EME85235.1"/>
    </source>
</evidence>